<dbReference type="AlphaFoldDB" id="A0A2P4X526"/>
<dbReference type="EMBL" id="NCKW01016842">
    <property type="protein sequence ID" value="POM60655.1"/>
    <property type="molecule type" value="Genomic_DNA"/>
</dbReference>
<protein>
    <submittedName>
        <fullName evidence="1">Uncharacterized protein</fullName>
    </submittedName>
</protein>
<gene>
    <name evidence="1" type="ORF">PHPALM_30464</name>
</gene>
<evidence type="ECO:0000313" key="1">
    <source>
        <dbReference type="EMBL" id="POM60655.1"/>
    </source>
</evidence>
<dbReference type="OrthoDB" id="120337at2759"/>
<sequence length="264" mass="29604">MGGMFAKAVDRFPHIFNPATQSANLQKPIDWCRKRERIMGTKRGQIISSACRVSGRQFDRLRKLGVKYDSPLLLQLAKQILYDSIVEDGESAHASRVPTIPTYAISERCRATYVYGRSITTREYLSSTKSSRDGFNRYGDPSNCTQDAIWYTDVVSGGEGMTMMSGGASAQINIPGACYRISFLDNCFLGNCSGHLEADECREELDPINSDITFFLLNATYLSKPTNSSVIANIKDAWKMKWNEKKMALIKNECWLNTVRKDGS</sequence>
<keyword evidence="2" id="KW-1185">Reference proteome</keyword>
<comment type="caution">
    <text evidence="1">The sequence shown here is derived from an EMBL/GenBank/DDBJ whole genome shotgun (WGS) entry which is preliminary data.</text>
</comment>
<name>A0A2P4X526_9STRA</name>
<accession>A0A2P4X526</accession>
<dbReference type="Proteomes" id="UP000237271">
    <property type="component" value="Unassembled WGS sequence"/>
</dbReference>
<proteinExistence type="predicted"/>
<evidence type="ECO:0000313" key="2">
    <source>
        <dbReference type="Proteomes" id="UP000237271"/>
    </source>
</evidence>
<organism evidence="1 2">
    <name type="scientific">Phytophthora palmivora</name>
    <dbReference type="NCBI Taxonomy" id="4796"/>
    <lineage>
        <taxon>Eukaryota</taxon>
        <taxon>Sar</taxon>
        <taxon>Stramenopiles</taxon>
        <taxon>Oomycota</taxon>
        <taxon>Peronosporomycetes</taxon>
        <taxon>Peronosporales</taxon>
        <taxon>Peronosporaceae</taxon>
        <taxon>Phytophthora</taxon>
    </lineage>
</organism>
<reference evidence="1 2" key="1">
    <citation type="journal article" date="2017" name="Genome Biol. Evol.">
        <title>Phytophthora megakarya and P. palmivora, closely related causal agents of cacao black pod rot, underwent increases in genome sizes and gene numbers by different mechanisms.</title>
        <authorList>
            <person name="Ali S.S."/>
            <person name="Shao J."/>
            <person name="Lary D.J."/>
            <person name="Kronmiller B."/>
            <person name="Shen D."/>
            <person name="Strem M.D."/>
            <person name="Amoako-Attah I."/>
            <person name="Akrofi A.Y."/>
            <person name="Begoude B.A."/>
            <person name="Ten Hoopen G.M."/>
            <person name="Coulibaly K."/>
            <person name="Kebe B.I."/>
            <person name="Melnick R.L."/>
            <person name="Guiltinan M.J."/>
            <person name="Tyler B.M."/>
            <person name="Meinhardt L.W."/>
            <person name="Bailey B.A."/>
        </authorList>
    </citation>
    <scope>NUCLEOTIDE SEQUENCE [LARGE SCALE GENOMIC DNA]</scope>
    <source>
        <strain evidence="2">sbr112.9</strain>
    </source>
</reference>